<dbReference type="EMBL" id="AHOQ02000043">
    <property type="protein sequence ID" value="EMO44109.1"/>
    <property type="molecule type" value="Genomic_DNA"/>
</dbReference>
<keyword evidence="1" id="KW-0472">Membrane</keyword>
<proteinExistence type="predicted"/>
<keyword evidence="1" id="KW-1133">Transmembrane helix</keyword>
<gene>
    <name evidence="2" type="ORF">LEP1GSC187_3374</name>
</gene>
<protein>
    <submittedName>
        <fullName evidence="2">Uncharacterized protein</fullName>
    </submittedName>
</protein>
<evidence type="ECO:0000313" key="2">
    <source>
        <dbReference type="EMBL" id="EMO44109.1"/>
    </source>
</evidence>
<keyword evidence="1" id="KW-0812">Transmembrane</keyword>
<sequence length="51" mass="6134">MIAYRFLKDCLVVPIRVVVPTVFVLPIYRLFSDKVWLFRQRIPPKKTVQDK</sequence>
<accession>M6USW2</accession>
<organism evidence="2 3">
    <name type="scientific">Leptospira santarosai str. ZUN179</name>
    <dbReference type="NCBI Taxonomy" id="1049985"/>
    <lineage>
        <taxon>Bacteria</taxon>
        <taxon>Pseudomonadati</taxon>
        <taxon>Spirochaetota</taxon>
        <taxon>Spirochaetia</taxon>
        <taxon>Leptospirales</taxon>
        <taxon>Leptospiraceae</taxon>
        <taxon>Leptospira</taxon>
    </lineage>
</organism>
<reference evidence="2 3" key="1">
    <citation type="submission" date="2013-01" db="EMBL/GenBank/DDBJ databases">
        <authorList>
            <person name="Harkins D.M."/>
            <person name="Durkin A.S."/>
            <person name="Brinkac L.M."/>
            <person name="Haft D.H."/>
            <person name="Selengut J.D."/>
            <person name="Sanka R."/>
            <person name="DePew J."/>
            <person name="Purushe J."/>
            <person name="Matthias M.A."/>
            <person name="Vinetz J.M."/>
            <person name="Sutton G.G."/>
            <person name="Nierman W.C."/>
            <person name="Fouts D.E."/>
        </authorList>
    </citation>
    <scope>NUCLEOTIDE SEQUENCE [LARGE SCALE GENOMIC DNA]</scope>
    <source>
        <strain evidence="2 3">ZUN179</strain>
    </source>
</reference>
<dbReference type="AlphaFoldDB" id="M6USW2"/>
<dbReference type="Proteomes" id="UP000012160">
    <property type="component" value="Unassembled WGS sequence"/>
</dbReference>
<comment type="caution">
    <text evidence="2">The sequence shown here is derived from an EMBL/GenBank/DDBJ whole genome shotgun (WGS) entry which is preliminary data.</text>
</comment>
<name>M6USW2_9LEPT</name>
<evidence type="ECO:0000256" key="1">
    <source>
        <dbReference type="SAM" id="Phobius"/>
    </source>
</evidence>
<evidence type="ECO:0000313" key="3">
    <source>
        <dbReference type="Proteomes" id="UP000012160"/>
    </source>
</evidence>
<feature type="transmembrane region" description="Helical" evidence="1">
    <location>
        <begin position="12"/>
        <end position="31"/>
    </location>
</feature>